<dbReference type="HOGENOM" id="CLU_045498_5_0_11"/>
<dbReference type="Pfam" id="PF01925">
    <property type="entry name" value="TauE"/>
    <property type="match status" value="1"/>
</dbReference>
<keyword evidence="5 6" id="KW-0472">Membrane</keyword>
<evidence type="ECO:0000256" key="3">
    <source>
        <dbReference type="ARBA" id="ARBA00022692"/>
    </source>
</evidence>
<organism evidence="7 8">
    <name type="scientific">Kytococcus sedentarius (strain ATCC 14392 / DSM 20547 / JCM 11482 / CCUG 33030 / NBRC 15357 / NCTC 11040 / CCM 314 / 541)</name>
    <name type="common">Micrococcus sedentarius</name>
    <dbReference type="NCBI Taxonomy" id="478801"/>
    <lineage>
        <taxon>Bacteria</taxon>
        <taxon>Bacillati</taxon>
        <taxon>Actinomycetota</taxon>
        <taxon>Actinomycetes</taxon>
        <taxon>Micrococcales</taxon>
        <taxon>Kytococcaceae</taxon>
        <taxon>Kytococcus</taxon>
    </lineage>
</organism>
<dbReference type="InterPro" id="IPR051598">
    <property type="entry name" value="TSUP/Inactive_protease-like"/>
</dbReference>
<feature type="transmembrane region" description="Helical" evidence="6">
    <location>
        <begin position="97"/>
        <end position="115"/>
    </location>
</feature>
<accession>C7NLC2</accession>
<evidence type="ECO:0000256" key="2">
    <source>
        <dbReference type="ARBA" id="ARBA00009142"/>
    </source>
</evidence>
<keyword evidence="6" id="KW-1003">Cell membrane</keyword>
<protein>
    <recommendedName>
        <fullName evidence="6">Probable membrane transporter protein</fullName>
    </recommendedName>
</protein>
<evidence type="ECO:0000313" key="7">
    <source>
        <dbReference type="EMBL" id="ACV07118.1"/>
    </source>
</evidence>
<evidence type="ECO:0000313" key="8">
    <source>
        <dbReference type="Proteomes" id="UP000006666"/>
    </source>
</evidence>
<feature type="transmembrane region" description="Helical" evidence="6">
    <location>
        <begin position="73"/>
        <end position="91"/>
    </location>
</feature>
<dbReference type="RefSeq" id="WP_015780054.1">
    <property type="nucleotide sequence ID" value="NC_013169.1"/>
</dbReference>
<comment type="subcellular location">
    <subcellularLocation>
        <location evidence="6">Cell membrane</location>
        <topology evidence="6">Multi-pass membrane protein</topology>
    </subcellularLocation>
    <subcellularLocation>
        <location evidence="1">Membrane</location>
        <topology evidence="1">Multi-pass membrane protein</topology>
    </subcellularLocation>
</comment>
<dbReference type="PANTHER" id="PTHR43701">
    <property type="entry name" value="MEMBRANE TRANSPORTER PROTEIN MJ0441-RELATED"/>
    <property type="match status" value="1"/>
</dbReference>
<feature type="transmembrane region" description="Helical" evidence="6">
    <location>
        <begin position="251"/>
        <end position="271"/>
    </location>
</feature>
<dbReference type="EMBL" id="CP001686">
    <property type="protein sequence ID" value="ACV07118.1"/>
    <property type="molecule type" value="Genomic_DNA"/>
</dbReference>
<dbReference type="GO" id="GO:0005886">
    <property type="term" value="C:plasma membrane"/>
    <property type="evidence" value="ECO:0007669"/>
    <property type="project" value="UniProtKB-SubCell"/>
</dbReference>
<comment type="similarity">
    <text evidence="2 6">Belongs to the 4-toluene sulfonate uptake permease (TSUP) (TC 2.A.102) family.</text>
</comment>
<evidence type="ECO:0000256" key="1">
    <source>
        <dbReference type="ARBA" id="ARBA00004141"/>
    </source>
</evidence>
<feature type="transmembrane region" description="Helical" evidence="6">
    <location>
        <begin position="44"/>
        <end position="61"/>
    </location>
</feature>
<evidence type="ECO:0000256" key="6">
    <source>
        <dbReference type="RuleBase" id="RU363041"/>
    </source>
</evidence>
<feature type="transmembrane region" description="Helical" evidence="6">
    <location>
        <begin position="225"/>
        <end position="245"/>
    </location>
</feature>
<reference evidence="7 8" key="1">
    <citation type="journal article" date="2009" name="Stand. Genomic Sci.">
        <title>Complete genome sequence of Kytococcus sedentarius type strain (541).</title>
        <authorList>
            <person name="Sims D."/>
            <person name="Brettin T."/>
            <person name="Detter J.C."/>
            <person name="Han C."/>
            <person name="Lapidus A."/>
            <person name="Copeland A."/>
            <person name="Glavina Del Rio T."/>
            <person name="Nolan M."/>
            <person name="Chen F."/>
            <person name="Lucas S."/>
            <person name="Tice H."/>
            <person name="Cheng J.F."/>
            <person name="Bruce D."/>
            <person name="Goodwin L."/>
            <person name="Pitluck S."/>
            <person name="Ovchinnikova G."/>
            <person name="Pati A."/>
            <person name="Ivanova N."/>
            <person name="Mavrommatis K."/>
            <person name="Chen A."/>
            <person name="Palaniappan K."/>
            <person name="D'haeseleer P."/>
            <person name="Chain P."/>
            <person name="Bristow J."/>
            <person name="Eisen J.A."/>
            <person name="Markowitz V."/>
            <person name="Hugenholtz P."/>
            <person name="Schneider S."/>
            <person name="Goker M."/>
            <person name="Pukall R."/>
            <person name="Kyrpides N.C."/>
            <person name="Klenk H.P."/>
        </authorList>
    </citation>
    <scope>NUCLEOTIDE SEQUENCE [LARGE SCALE GENOMIC DNA]</scope>
    <source>
        <strain evidence="8">ATCC 14392 / DSM 20547 / JCM 11482 / CCUG 33030 / NBRC 15357 / NCTC 11040 / CCM 314 / 541</strain>
    </source>
</reference>
<dbReference type="STRING" id="478801.Ksed_21290"/>
<keyword evidence="8" id="KW-1185">Reference proteome</keyword>
<sequence length="272" mass="27224">MTWAIVLGVGALVGLLMGSMGGGGAIIAIPALIYLLGQDPHQATTTSLVIVGLTSLVGIAQHSRGGRVVWGEGIVFGVLGIAGSAAGAVASRTVPEAALLTAFGLLLLVVAALMWRRAAAGRRRQRAGQSDAVSTRRALVSFRPLRVDTARVLPVVLAASAVGFLTGFFGVGGGFAVVPALALVLGLPMGRAVGTSLLVILISAASALAVRAFDGGLALDWPITLAFTATAMVASVVGGRIGAALPAHRLQAAFSVLLVVVAAVTLLETALA</sequence>
<name>C7NLC2_KYTSD</name>
<dbReference type="eggNOG" id="COG0730">
    <property type="taxonomic scope" value="Bacteria"/>
</dbReference>
<evidence type="ECO:0000256" key="5">
    <source>
        <dbReference type="ARBA" id="ARBA00023136"/>
    </source>
</evidence>
<feature type="transmembrane region" description="Helical" evidence="6">
    <location>
        <begin position="191"/>
        <end position="213"/>
    </location>
</feature>
<dbReference type="Proteomes" id="UP000006666">
    <property type="component" value="Chromosome"/>
</dbReference>
<proteinExistence type="inferred from homology"/>
<dbReference type="PANTHER" id="PTHR43701:SF2">
    <property type="entry name" value="MEMBRANE TRANSPORTER PROTEIN YJNA-RELATED"/>
    <property type="match status" value="1"/>
</dbReference>
<dbReference type="KEGG" id="kse:Ksed_21290"/>
<evidence type="ECO:0000256" key="4">
    <source>
        <dbReference type="ARBA" id="ARBA00022989"/>
    </source>
</evidence>
<dbReference type="AlphaFoldDB" id="C7NLC2"/>
<gene>
    <name evidence="7" type="ordered locus">Ksed_21290</name>
</gene>
<keyword evidence="4 6" id="KW-1133">Transmembrane helix</keyword>
<dbReference type="InterPro" id="IPR002781">
    <property type="entry name" value="TM_pro_TauE-like"/>
</dbReference>
<keyword evidence="3 6" id="KW-0812">Transmembrane</keyword>
<feature type="transmembrane region" description="Helical" evidence="6">
    <location>
        <begin position="152"/>
        <end position="185"/>
    </location>
</feature>